<name>A0A7T6Z255_9BACI</name>
<protein>
    <submittedName>
        <fullName evidence="2">ABC-2 transporter permease</fullName>
    </submittedName>
</protein>
<dbReference type="Pfam" id="PF13346">
    <property type="entry name" value="ABC2_membrane_5"/>
    <property type="match status" value="1"/>
</dbReference>
<gene>
    <name evidence="2" type="ORF">HUG15_06765</name>
</gene>
<dbReference type="RefSeq" id="WP_200127973.1">
    <property type="nucleotide sequence ID" value="NZ_CP054705.1"/>
</dbReference>
<reference evidence="2 3" key="1">
    <citation type="submission" date="2020-06" db="EMBL/GenBank/DDBJ databases">
        <title>Genomic analysis of Salicibibacter sp. NKC5-3.</title>
        <authorList>
            <person name="Oh Y.J."/>
        </authorList>
    </citation>
    <scope>NUCLEOTIDE SEQUENCE [LARGE SCALE GENOMIC DNA]</scope>
    <source>
        <strain evidence="2 3">NKC5-3</strain>
    </source>
</reference>
<dbReference type="PANTHER" id="PTHR41309:SF2">
    <property type="entry name" value="MEMBRANE PROTEIN"/>
    <property type="match status" value="1"/>
</dbReference>
<dbReference type="KEGG" id="scia:HUG15_06765"/>
<dbReference type="AlphaFoldDB" id="A0A7T6Z255"/>
<feature type="transmembrane region" description="Helical" evidence="1">
    <location>
        <begin position="85"/>
        <end position="106"/>
    </location>
</feature>
<feature type="transmembrane region" description="Helical" evidence="1">
    <location>
        <begin position="16"/>
        <end position="33"/>
    </location>
</feature>
<evidence type="ECO:0000313" key="2">
    <source>
        <dbReference type="EMBL" id="QQK75321.1"/>
    </source>
</evidence>
<proteinExistence type="predicted"/>
<keyword evidence="1" id="KW-0472">Membrane</keyword>
<dbReference type="PANTHER" id="PTHR41309">
    <property type="entry name" value="MEMBRANE PROTEIN-RELATED"/>
    <property type="match status" value="1"/>
</dbReference>
<feature type="transmembrane region" description="Helical" evidence="1">
    <location>
        <begin position="190"/>
        <end position="209"/>
    </location>
</feature>
<evidence type="ECO:0000313" key="3">
    <source>
        <dbReference type="Proteomes" id="UP000595823"/>
    </source>
</evidence>
<keyword evidence="1" id="KW-0812">Transmembrane</keyword>
<organism evidence="2 3">
    <name type="scientific">Salicibibacter cibarius</name>
    <dbReference type="NCBI Taxonomy" id="2743000"/>
    <lineage>
        <taxon>Bacteria</taxon>
        <taxon>Bacillati</taxon>
        <taxon>Bacillota</taxon>
        <taxon>Bacilli</taxon>
        <taxon>Bacillales</taxon>
        <taxon>Bacillaceae</taxon>
        <taxon>Salicibibacter</taxon>
    </lineage>
</organism>
<dbReference type="Proteomes" id="UP000595823">
    <property type="component" value="Chromosome"/>
</dbReference>
<dbReference type="InterPro" id="IPR025699">
    <property type="entry name" value="ABC2_memb-like"/>
</dbReference>
<keyword evidence="1" id="KW-1133">Transmembrane helix</keyword>
<dbReference type="EMBL" id="CP054705">
    <property type="protein sequence ID" value="QQK75321.1"/>
    <property type="molecule type" value="Genomic_DNA"/>
</dbReference>
<feature type="transmembrane region" description="Helical" evidence="1">
    <location>
        <begin position="151"/>
        <end position="170"/>
    </location>
</feature>
<keyword evidence="3" id="KW-1185">Reference proteome</keyword>
<feature type="transmembrane region" description="Helical" evidence="1">
    <location>
        <begin position="118"/>
        <end position="139"/>
    </location>
</feature>
<sequence length="219" mass="24865">MKGLLLNQYYSVEKSLWNYLLLSVVITAILLFSQNEMMMAFATFLPILFMVTPALEVLKHESMSGWNKFVLTLPIKRSQVVQSHYLFYFMVMLIGLLVTIVLFILAELIAGQILTDQSIYSMMNGVGIAFILGFIAYPLTYQLGTEKSDMVLMFGVIAALGLYLLSGWLFETILSNMSPDTLQGMNMDLLFSSGFLAVTLVFFIVSYLITQQIYKRKEF</sequence>
<evidence type="ECO:0000256" key="1">
    <source>
        <dbReference type="SAM" id="Phobius"/>
    </source>
</evidence>
<accession>A0A7T6Z255</accession>